<dbReference type="SUPFAM" id="SSF81383">
    <property type="entry name" value="F-box domain"/>
    <property type="match status" value="1"/>
</dbReference>
<evidence type="ECO:0000313" key="5">
    <source>
        <dbReference type="Proteomes" id="UP000675881"/>
    </source>
</evidence>
<accession>A0A7R8CTX8</accession>
<protein>
    <submittedName>
        <fullName evidence="4">FBXW9</fullName>
    </submittedName>
</protein>
<evidence type="ECO:0000313" key="4">
    <source>
        <dbReference type="EMBL" id="CAF2893243.1"/>
    </source>
</evidence>
<evidence type="ECO:0000259" key="3">
    <source>
        <dbReference type="PROSITE" id="PS50181"/>
    </source>
</evidence>
<evidence type="ECO:0000256" key="2">
    <source>
        <dbReference type="ARBA" id="ARBA00022737"/>
    </source>
</evidence>
<proteinExistence type="predicted"/>
<dbReference type="PANTHER" id="PTHR19848">
    <property type="entry name" value="WD40 REPEAT PROTEIN"/>
    <property type="match status" value="1"/>
</dbReference>
<keyword evidence="5" id="KW-1185">Reference proteome</keyword>
<name>A0A7R8CTX8_LEPSM</name>
<feature type="domain" description="F-box" evidence="3">
    <location>
        <begin position="1"/>
        <end position="53"/>
    </location>
</feature>
<gene>
    <name evidence="4" type="ORF">LSAA_6921</name>
</gene>
<keyword evidence="1" id="KW-0853">WD repeat</keyword>
<dbReference type="InterPro" id="IPR036047">
    <property type="entry name" value="F-box-like_dom_sf"/>
</dbReference>
<dbReference type="PANTHER" id="PTHR19848:SF8">
    <property type="entry name" value="F-BOX AND WD REPEAT DOMAIN CONTAINING 7"/>
    <property type="match status" value="1"/>
</dbReference>
<dbReference type="InterPro" id="IPR001810">
    <property type="entry name" value="F-box_dom"/>
</dbReference>
<dbReference type="Gene3D" id="1.20.1280.50">
    <property type="match status" value="1"/>
</dbReference>
<dbReference type="OrthoDB" id="2305498at2759"/>
<evidence type="ECO:0000256" key="1">
    <source>
        <dbReference type="ARBA" id="ARBA00022574"/>
    </source>
</evidence>
<dbReference type="SMART" id="SM00320">
    <property type="entry name" value="WD40"/>
    <property type="match status" value="4"/>
</dbReference>
<dbReference type="InterPro" id="IPR036322">
    <property type="entry name" value="WD40_repeat_dom_sf"/>
</dbReference>
<dbReference type="Proteomes" id="UP000675881">
    <property type="component" value="Chromosome 3"/>
</dbReference>
<dbReference type="Pfam" id="PF12937">
    <property type="entry name" value="F-box-like"/>
    <property type="match status" value="1"/>
</dbReference>
<reference evidence="4" key="1">
    <citation type="submission" date="2021-02" db="EMBL/GenBank/DDBJ databases">
        <authorList>
            <person name="Bekaert M."/>
        </authorList>
    </citation>
    <scope>NUCLEOTIDE SEQUENCE</scope>
    <source>
        <strain evidence="4">IoA-00</strain>
    </source>
</reference>
<dbReference type="EMBL" id="HG994582">
    <property type="protein sequence ID" value="CAF2893243.1"/>
    <property type="molecule type" value="Genomic_DNA"/>
</dbReference>
<keyword evidence="2" id="KW-0677">Repeat</keyword>
<dbReference type="SUPFAM" id="SSF50978">
    <property type="entry name" value="WD40 repeat-like"/>
    <property type="match status" value="1"/>
</dbReference>
<dbReference type="AlphaFoldDB" id="A0A7R8CTX8"/>
<dbReference type="InterPro" id="IPR001680">
    <property type="entry name" value="WD40_rpt"/>
</dbReference>
<dbReference type="Pfam" id="PF00400">
    <property type="entry name" value="WD40"/>
    <property type="match status" value="2"/>
</dbReference>
<dbReference type="Gene3D" id="2.130.10.10">
    <property type="entry name" value="YVTN repeat-like/Quinoprotein amine dehydrogenase"/>
    <property type="match status" value="2"/>
</dbReference>
<dbReference type="InterPro" id="IPR015943">
    <property type="entry name" value="WD40/YVTN_repeat-like_dom_sf"/>
</dbReference>
<dbReference type="PROSITE" id="PS50181">
    <property type="entry name" value="FBOX"/>
    <property type="match status" value="1"/>
</dbReference>
<sequence>MEILPDEILLHICSFLDAKFIISVISRLNRRFYILVTDPTNYKIRLRRRWKSQYPVVEKETDWRKACVYREEENRIWNLIIAGSRDRSLTAWNINNNTSTKPMQTICKAHDGWIWSLCASETDKVYSGSWDTKLNSAVLSTAASSSLICAGTFDKKVVLFDARSHKRLGTGCYHKKAVLALAISSDYIISASEDNNVIFFDRKTHRRAQTLKFDHYITSLYLYEDALYCGDKAGGIHVVHVKTLKVIQSYPSTHSNQVTGVHCGLGSVVSCSTDGTVKVFQPDLSMENINVIEDTKEQQMTGICYDECRNVLVSGQMGSVHLWRPKVVN</sequence>
<organism evidence="4 5">
    <name type="scientific">Lepeophtheirus salmonis</name>
    <name type="common">Salmon louse</name>
    <name type="synonym">Caligus salmonis</name>
    <dbReference type="NCBI Taxonomy" id="72036"/>
    <lineage>
        <taxon>Eukaryota</taxon>
        <taxon>Metazoa</taxon>
        <taxon>Ecdysozoa</taxon>
        <taxon>Arthropoda</taxon>
        <taxon>Crustacea</taxon>
        <taxon>Multicrustacea</taxon>
        <taxon>Hexanauplia</taxon>
        <taxon>Copepoda</taxon>
        <taxon>Siphonostomatoida</taxon>
        <taxon>Caligidae</taxon>
        <taxon>Lepeophtheirus</taxon>
    </lineage>
</organism>